<sequence length="115" mass="13183">MIFFEACRFGMARSRRRLCHWVHLHRWAVKVAIGVPSLRTVAKETEEVTEDNMVLDPPLLHLEIAAISPPCFRHRQLCYLHCSTENGPPSLKVFRCEAAVRGEDRALSTIERAVM</sequence>
<name>A0ABU6XBG1_9FABA</name>
<evidence type="ECO:0000313" key="2">
    <source>
        <dbReference type="Proteomes" id="UP001341840"/>
    </source>
</evidence>
<evidence type="ECO:0000313" key="1">
    <source>
        <dbReference type="EMBL" id="MED6195424.1"/>
    </source>
</evidence>
<comment type="caution">
    <text evidence="1">The sequence shown here is derived from an EMBL/GenBank/DDBJ whole genome shotgun (WGS) entry which is preliminary data.</text>
</comment>
<dbReference type="EMBL" id="JASCZI010211640">
    <property type="protein sequence ID" value="MED6195424.1"/>
    <property type="molecule type" value="Genomic_DNA"/>
</dbReference>
<gene>
    <name evidence="1" type="ORF">PIB30_037781</name>
</gene>
<dbReference type="Proteomes" id="UP001341840">
    <property type="component" value="Unassembled WGS sequence"/>
</dbReference>
<reference evidence="1 2" key="1">
    <citation type="journal article" date="2023" name="Plants (Basel)">
        <title>Bridging the Gap: Combining Genomics and Transcriptomics Approaches to Understand Stylosanthes scabra, an Orphan Legume from the Brazilian Caatinga.</title>
        <authorList>
            <person name="Ferreira-Neto J.R.C."/>
            <person name="da Silva M.D."/>
            <person name="Binneck E."/>
            <person name="de Melo N.F."/>
            <person name="da Silva R.H."/>
            <person name="de Melo A.L.T.M."/>
            <person name="Pandolfi V."/>
            <person name="Bustamante F.O."/>
            <person name="Brasileiro-Vidal A.C."/>
            <person name="Benko-Iseppon A.M."/>
        </authorList>
    </citation>
    <scope>NUCLEOTIDE SEQUENCE [LARGE SCALE GENOMIC DNA]</scope>
    <source>
        <tissue evidence="1">Leaves</tissue>
    </source>
</reference>
<protein>
    <submittedName>
        <fullName evidence="1">Uncharacterized protein</fullName>
    </submittedName>
</protein>
<keyword evidence="2" id="KW-1185">Reference proteome</keyword>
<proteinExistence type="predicted"/>
<accession>A0ABU6XBG1</accession>
<organism evidence="1 2">
    <name type="scientific">Stylosanthes scabra</name>
    <dbReference type="NCBI Taxonomy" id="79078"/>
    <lineage>
        <taxon>Eukaryota</taxon>
        <taxon>Viridiplantae</taxon>
        <taxon>Streptophyta</taxon>
        <taxon>Embryophyta</taxon>
        <taxon>Tracheophyta</taxon>
        <taxon>Spermatophyta</taxon>
        <taxon>Magnoliopsida</taxon>
        <taxon>eudicotyledons</taxon>
        <taxon>Gunneridae</taxon>
        <taxon>Pentapetalae</taxon>
        <taxon>rosids</taxon>
        <taxon>fabids</taxon>
        <taxon>Fabales</taxon>
        <taxon>Fabaceae</taxon>
        <taxon>Papilionoideae</taxon>
        <taxon>50 kb inversion clade</taxon>
        <taxon>dalbergioids sensu lato</taxon>
        <taxon>Dalbergieae</taxon>
        <taxon>Pterocarpus clade</taxon>
        <taxon>Stylosanthes</taxon>
    </lineage>
</organism>